<reference evidence="2" key="1">
    <citation type="submission" date="2016-11" db="UniProtKB">
        <authorList>
            <consortium name="WormBaseParasite"/>
        </authorList>
    </citation>
    <scope>IDENTIFICATION</scope>
</reference>
<sequence length="98" mass="10501">LTSNCNTAAPAQSAFALLPSQTSSYWAASLFAAQPSGHPRRVDARPAARIGFLLQQPAARLRIFDPIHISAPALLAALQSRTSASWNSFYSSNEVCEL</sequence>
<name>A0A1I8HCK6_9PLAT</name>
<organism evidence="1 2">
    <name type="scientific">Macrostomum lignano</name>
    <dbReference type="NCBI Taxonomy" id="282301"/>
    <lineage>
        <taxon>Eukaryota</taxon>
        <taxon>Metazoa</taxon>
        <taxon>Spiralia</taxon>
        <taxon>Lophotrochozoa</taxon>
        <taxon>Platyhelminthes</taxon>
        <taxon>Rhabditophora</taxon>
        <taxon>Macrostomorpha</taxon>
        <taxon>Macrostomida</taxon>
        <taxon>Macrostomidae</taxon>
        <taxon>Macrostomum</taxon>
    </lineage>
</organism>
<dbReference type="AlphaFoldDB" id="A0A1I8HCK6"/>
<evidence type="ECO:0000313" key="1">
    <source>
        <dbReference type="Proteomes" id="UP000095280"/>
    </source>
</evidence>
<dbReference type="Proteomes" id="UP000095280">
    <property type="component" value="Unplaced"/>
</dbReference>
<evidence type="ECO:0000313" key="2">
    <source>
        <dbReference type="WBParaSite" id="maker-uti_cns_0005361-snap-gene-0.8-mRNA-1"/>
    </source>
</evidence>
<proteinExistence type="predicted"/>
<keyword evidence="1" id="KW-1185">Reference proteome</keyword>
<protein>
    <submittedName>
        <fullName evidence="2">Secreted protein</fullName>
    </submittedName>
</protein>
<dbReference type="WBParaSite" id="maker-uti_cns_0005361-snap-gene-0.8-mRNA-1">
    <property type="protein sequence ID" value="maker-uti_cns_0005361-snap-gene-0.8-mRNA-1"/>
    <property type="gene ID" value="maker-uti_cns_0005361-snap-gene-0.8"/>
</dbReference>
<accession>A0A1I8HCK6</accession>